<dbReference type="CDD" id="cd11529">
    <property type="entry name" value="NTP-PPase_MazG_Cterm"/>
    <property type="match status" value="1"/>
</dbReference>
<dbReference type="Pfam" id="PF03819">
    <property type="entry name" value="MazG"/>
    <property type="match status" value="2"/>
</dbReference>
<organism evidence="2 3">
    <name type="scientific">Muriicola marianensis</name>
    <dbReference type="NCBI Taxonomy" id="1324801"/>
    <lineage>
        <taxon>Bacteria</taxon>
        <taxon>Pseudomonadati</taxon>
        <taxon>Bacteroidota</taxon>
        <taxon>Flavobacteriia</taxon>
        <taxon>Flavobacteriales</taxon>
        <taxon>Flavobacteriaceae</taxon>
        <taxon>Muriicola</taxon>
    </lineage>
</organism>
<dbReference type="InterPro" id="IPR048015">
    <property type="entry name" value="NTP-PPase_MazG-like_N"/>
</dbReference>
<dbReference type="CDD" id="cd11528">
    <property type="entry name" value="NTP-PPase_MazG_Nterm"/>
    <property type="match status" value="1"/>
</dbReference>
<dbReference type="InterPro" id="IPR004518">
    <property type="entry name" value="MazG-like_dom"/>
</dbReference>
<keyword evidence="3" id="KW-1185">Reference proteome</keyword>
<dbReference type="NCBIfam" id="TIGR00444">
    <property type="entry name" value="mazG"/>
    <property type="match status" value="1"/>
</dbReference>
<dbReference type="InterPro" id="IPR011551">
    <property type="entry name" value="NTP_PyrPHydrolase_MazG"/>
</dbReference>
<name>A0ABQ1R4T7_9FLAO</name>
<feature type="domain" description="NTP pyrophosphohydrolase MazG-like" evidence="1">
    <location>
        <begin position="224"/>
        <end position="286"/>
    </location>
</feature>
<evidence type="ECO:0000313" key="2">
    <source>
        <dbReference type="EMBL" id="GGD57192.1"/>
    </source>
</evidence>
<comment type="caution">
    <text evidence="2">The sequence shown here is derived from an EMBL/GenBank/DDBJ whole genome shotgun (WGS) entry which is preliminary data.</text>
</comment>
<dbReference type="InterPro" id="IPR048011">
    <property type="entry name" value="NTP-PPase_MazG-like_C"/>
</dbReference>
<sequence>MGFEQLKNATEIINRIKLEVVRILQNFKEAVMISAMGSPLKIVQIMSTPKTFIFVLLRKLPHMNSRKQQLEALDRLLTIMDELRAQCPWDRKQTMESLRHLTIEETYELGDAILEEDLQEVKKELGDLLLHIFFYAKIGSETGDFDIADVCHSISEKLIHRHPHIYGDVDVADEEEVKKNWENIKLAEGKKSVLEGVPNSLPALVKANRIQDKVAGVGFDWEEPQQVFEKLQEELGELQQEVRKGKQEKIEEEFGDVFFSMVNYARFLKVNPENALERTNKKFIKRFAYLEEKAREAGKSLKEMTLAEMDVHWNHAKTL</sequence>
<protein>
    <submittedName>
        <fullName evidence="2">Nucleoside triphosphate pyrophosphohydrolase</fullName>
    </submittedName>
</protein>
<feature type="domain" description="NTP pyrophosphohydrolase MazG-like" evidence="1">
    <location>
        <begin position="93"/>
        <end position="165"/>
    </location>
</feature>
<evidence type="ECO:0000259" key="1">
    <source>
        <dbReference type="Pfam" id="PF03819"/>
    </source>
</evidence>
<dbReference type="SUPFAM" id="SSF101386">
    <property type="entry name" value="all-alpha NTP pyrophosphatases"/>
    <property type="match status" value="2"/>
</dbReference>
<dbReference type="NCBIfam" id="NF007113">
    <property type="entry name" value="PRK09562.1"/>
    <property type="match status" value="1"/>
</dbReference>
<dbReference type="PANTHER" id="PTHR30522:SF0">
    <property type="entry name" value="NUCLEOSIDE TRIPHOSPHATE PYROPHOSPHOHYDROLASE"/>
    <property type="match status" value="1"/>
</dbReference>
<dbReference type="Gene3D" id="1.10.287.1080">
    <property type="entry name" value="MazG-like"/>
    <property type="match status" value="2"/>
</dbReference>
<proteinExistence type="predicted"/>
<dbReference type="PANTHER" id="PTHR30522">
    <property type="entry name" value="NUCLEOSIDE TRIPHOSPHATE PYROPHOSPHOHYDROLASE"/>
    <property type="match status" value="1"/>
</dbReference>
<gene>
    <name evidence="2" type="ORF">GCM10011361_24680</name>
</gene>
<dbReference type="EMBL" id="BMFH01000002">
    <property type="protein sequence ID" value="GGD57192.1"/>
    <property type="molecule type" value="Genomic_DNA"/>
</dbReference>
<reference evidence="3" key="1">
    <citation type="journal article" date="2019" name="Int. J. Syst. Evol. Microbiol.">
        <title>The Global Catalogue of Microorganisms (GCM) 10K type strain sequencing project: providing services to taxonomists for standard genome sequencing and annotation.</title>
        <authorList>
            <consortium name="The Broad Institute Genomics Platform"/>
            <consortium name="The Broad Institute Genome Sequencing Center for Infectious Disease"/>
            <person name="Wu L."/>
            <person name="Ma J."/>
        </authorList>
    </citation>
    <scope>NUCLEOTIDE SEQUENCE [LARGE SCALE GENOMIC DNA]</scope>
    <source>
        <strain evidence="3">CGMCC 1.12606</strain>
    </source>
</reference>
<dbReference type="Proteomes" id="UP000625780">
    <property type="component" value="Unassembled WGS sequence"/>
</dbReference>
<accession>A0ABQ1R4T7</accession>
<evidence type="ECO:0000313" key="3">
    <source>
        <dbReference type="Proteomes" id="UP000625780"/>
    </source>
</evidence>